<organism evidence="9 10">
    <name type="scientific">Metallosphaera tengchongensis</name>
    <dbReference type="NCBI Taxonomy" id="1532350"/>
    <lineage>
        <taxon>Archaea</taxon>
        <taxon>Thermoproteota</taxon>
        <taxon>Thermoprotei</taxon>
        <taxon>Sulfolobales</taxon>
        <taxon>Sulfolobaceae</taxon>
        <taxon>Metallosphaera</taxon>
    </lineage>
</organism>
<keyword evidence="4 7" id="KW-0812">Transmembrane</keyword>
<evidence type="ECO:0000313" key="9">
    <source>
        <dbReference type="EMBL" id="QKQ99682.1"/>
    </source>
</evidence>
<feature type="transmembrane region" description="Helical" evidence="7">
    <location>
        <begin position="134"/>
        <end position="152"/>
    </location>
</feature>
<feature type="domain" description="Citrate transporter-like" evidence="8">
    <location>
        <begin position="20"/>
        <end position="347"/>
    </location>
</feature>
<keyword evidence="10" id="KW-1185">Reference proteome</keyword>
<dbReference type="AlphaFoldDB" id="A0A6N0NV12"/>
<accession>A0A6N0NV12</accession>
<feature type="transmembrane region" description="Helical" evidence="7">
    <location>
        <begin position="271"/>
        <end position="299"/>
    </location>
</feature>
<evidence type="ECO:0000256" key="3">
    <source>
        <dbReference type="ARBA" id="ARBA00022475"/>
    </source>
</evidence>
<feature type="transmembrane region" description="Helical" evidence="7">
    <location>
        <begin position="343"/>
        <end position="367"/>
    </location>
</feature>
<keyword evidence="2" id="KW-0813">Transport</keyword>
<feature type="transmembrane region" description="Helical" evidence="7">
    <location>
        <begin position="91"/>
        <end position="113"/>
    </location>
</feature>
<evidence type="ECO:0000256" key="2">
    <source>
        <dbReference type="ARBA" id="ARBA00022448"/>
    </source>
</evidence>
<evidence type="ECO:0000256" key="1">
    <source>
        <dbReference type="ARBA" id="ARBA00004651"/>
    </source>
</evidence>
<feature type="transmembrane region" description="Helical" evidence="7">
    <location>
        <begin position="172"/>
        <end position="197"/>
    </location>
</feature>
<evidence type="ECO:0000256" key="5">
    <source>
        <dbReference type="ARBA" id="ARBA00022989"/>
    </source>
</evidence>
<gene>
    <name evidence="9" type="ORF">GWK48_04105</name>
</gene>
<evidence type="ECO:0000256" key="7">
    <source>
        <dbReference type="SAM" id="Phobius"/>
    </source>
</evidence>
<evidence type="ECO:0000256" key="6">
    <source>
        <dbReference type="ARBA" id="ARBA00023136"/>
    </source>
</evidence>
<evidence type="ECO:0000313" key="10">
    <source>
        <dbReference type="Proteomes" id="UP000509301"/>
    </source>
</evidence>
<comment type="subcellular location">
    <subcellularLocation>
        <location evidence="1">Cell membrane</location>
        <topology evidence="1">Multi-pass membrane protein</topology>
    </subcellularLocation>
</comment>
<dbReference type="InterPro" id="IPR004680">
    <property type="entry name" value="Cit_transptr-like_dom"/>
</dbReference>
<dbReference type="PANTHER" id="PTHR43302:SF5">
    <property type="entry name" value="TRANSPORTER ARSB-RELATED"/>
    <property type="match status" value="1"/>
</dbReference>
<feature type="transmembrane region" description="Helical" evidence="7">
    <location>
        <begin position="387"/>
        <end position="403"/>
    </location>
</feature>
<dbReference type="GO" id="GO:0055085">
    <property type="term" value="P:transmembrane transport"/>
    <property type="evidence" value="ECO:0007669"/>
    <property type="project" value="InterPro"/>
</dbReference>
<keyword evidence="3" id="KW-1003">Cell membrane</keyword>
<evidence type="ECO:0000256" key="4">
    <source>
        <dbReference type="ARBA" id="ARBA00022692"/>
    </source>
</evidence>
<dbReference type="GeneID" id="55641104"/>
<dbReference type="PANTHER" id="PTHR43302">
    <property type="entry name" value="TRANSPORTER ARSB-RELATED"/>
    <property type="match status" value="1"/>
</dbReference>
<feature type="transmembrane region" description="Helical" evidence="7">
    <location>
        <begin position="24"/>
        <end position="44"/>
    </location>
</feature>
<dbReference type="CDD" id="cd01117">
    <property type="entry name" value="YbiR_permease"/>
    <property type="match status" value="1"/>
</dbReference>
<evidence type="ECO:0000259" key="8">
    <source>
        <dbReference type="Pfam" id="PF03600"/>
    </source>
</evidence>
<reference evidence="9 10" key="1">
    <citation type="submission" date="2020-02" db="EMBL/GenBank/DDBJ databases">
        <title>Comparative genome analysis reveals the metabolism and evolution of the thermophilic archaeal genus Metallosphaera.</title>
        <authorList>
            <person name="Jiang C."/>
        </authorList>
    </citation>
    <scope>NUCLEOTIDE SEQUENCE [LARGE SCALE GENOMIC DNA]</scope>
    <source>
        <strain evidence="9 10">Ric-A</strain>
    </source>
</reference>
<keyword evidence="5 7" id="KW-1133">Transmembrane helix</keyword>
<dbReference type="KEGG" id="mten:GWK48_04105"/>
<dbReference type="Proteomes" id="UP000509301">
    <property type="component" value="Chromosome"/>
</dbReference>
<sequence length="405" mass="43812">MNLAAIVIALVTYGLIATRGISKIPPWASMFFGGVAMIVAGVITPSQGLSSINLDVILFLITLFTFASALEVSGFLRYLGFYIVNKFKTPARTLFGVLLFSGLLSNLVTNDGISASWTPVILESSKKLGLDERPFLYALAFGVTIGSVMLPTGNPQNLLIALDANLRNPFLLFIRVLAIPTLINLLVSFPIILFMFSGKLKGGDPAPKERESLEDPRLAYLALGLLTVTVVLFFLLSFLGEDILLGSLATSALLLLITSKRREVLRRVDWSTILFFIGLFIFTEGLIKGGILNLITQFLPSPSSILAIMLVSLILSQFLSNVPLVAIYIPIMTTMGSVTPTDWLALAAGSTIAGNFTLIGAASNVIISESSESRGGKGFGFIEFIKYSLPVLIVNFLVLYLFLRL</sequence>
<dbReference type="OrthoDB" id="86089at2157"/>
<dbReference type="Pfam" id="PF03600">
    <property type="entry name" value="CitMHS"/>
    <property type="match status" value="1"/>
</dbReference>
<protein>
    <submittedName>
        <fullName evidence="9">Anion transporter</fullName>
    </submittedName>
</protein>
<dbReference type="RefSeq" id="WP_174629880.1">
    <property type="nucleotide sequence ID" value="NZ_CP049074.1"/>
</dbReference>
<dbReference type="GO" id="GO:0005886">
    <property type="term" value="C:plasma membrane"/>
    <property type="evidence" value="ECO:0007669"/>
    <property type="project" value="UniProtKB-SubCell"/>
</dbReference>
<feature type="transmembrane region" description="Helical" evidence="7">
    <location>
        <begin position="56"/>
        <end position="79"/>
    </location>
</feature>
<feature type="transmembrane region" description="Helical" evidence="7">
    <location>
        <begin position="305"/>
        <end position="331"/>
    </location>
</feature>
<name>A0A6N0NV12_9CREN</name>
<keyword evidence="6 7" id="KW-0472">Membrane</keyword>
<proteinExistence type="predicted"/>
<dbReference type="EMBL" id="CP049074">
    <property type="protein sequence ID" value="QKQ99682.1"/>
    <property type="molecule type" value="Genomic_DNA"/>
</dbReference>
<feature type="transmembrane region" description="Helical" evidence="7">
    <location>
        <begin position="218"/>
        <end position="237"/>
    </location>
</feature>